<comment type="similarity">
    <text evidence="2">Belongs to the tryptophan 2-monooxygenase family.</text>
</comment>
<proteinExistence type="inferred from homology"/>
<dbReference type="SUPFAM" id="SSF51905">
    <property type="entry name" value="FAD/NAD(P)-binding domain"/>
    <property type="match status" value="1"/>
</dbReference>
<feature type="domain" description="Amine oxidase" evidence="7">
    <location>
        <begin position="167"/>
        <end position="411"/>
    </location>
</feature>
<evidence type="ECO:0000256" key="3">
    <source>
        <dbReference type="ARBA" id="ARBA00012535"/>
    </source>
</evidence>
<evidence type="ECO:0000256" key="2">
    <source>
        <dbReference type="ARBA" id="ARBA00005833"/>
    </source>
</evidence>
<comment type="caution">
    <text evidence="8">The sequence shown here is derived from an EMBL/GenBank/DDBJ whole genome shotgun (WGS) entry which is preliminary data.</text>
</comment>
<comment type="catalytic activity">
    <reaction evidence="6">
        <text>L-tryptophan + O2 = indole-3-acetamide + CO2 + H2O</text>
        <dbReference type="Rhea" id="RHEA:16165"/>
        <dbReference type="ChEBI" id="CHEBI:15377"/>
        <dbReference type="ChEBI" id="CHEBI:15379"/>
        <dbReference type="ChEBI" id="CHEBI:16031"/>
        <dbReference type="ChEBI" id="CHEBI:16526"/>
        <dbReference type="ChEBI" id="CHEBI:57912"/>
        <dbReference type="EC" id="1.13.12.3"/>
    </reaction>
</comment>
<protein>
    <recommendedName>
        <fullName evidence="4">Tryptophan 2-monooxygenase</fullName>
        <ecNumber evidence="3">1.13.12.3</ecNumber>
    </recommendedName>
</protein>
<gene>
    <name evidence="8" type="ORF">Q8A70_04890</name>
</gene>
<dbReference type="Gene3D" id="3.50.50.60">
    <property type="entry name" value="FAD/NAD(P)-binding domain"/>
    <property type="match status" value="1"/>
</dbReference>
<evidence type="ECO:0000256" key="6">
    <source>
        <dbReference type="ARBA" id="ARBA00047321"/>
    </source>
</evidence>
<dbReference type="SUPFAM" id="SSF54373">
    <property type="entry name" value="FAD-linked reductases, C-terminal domain"/>
    <property type="match status" value="1"/>
</dbReference>
<dbReference type="InterPro" id="IPR002937">
    <property type="entry name" value="Amino_oxidase"/>
</dbReference>
<evidence type="ECO:0000256" key="4">
    <source>
        <dbReference type="ARBA" id="ARBA00017871"/>
    </source>
</evidence>
<dbReference type="InterPro" id="IPR050281">
    <property type="entry name" value="Flavin_monoamine_oxidase"/>
</dbReference>
<dbReference type="Pfam" id="PF01593">
    <property type="entry name" value="Amino_oxidase"/>
    <property type="match status" value="1"/>
</dbReference>
<organism evidence="8 9">
    <name type="scientific">Dongia sedimenti</name>
    <dbReference type="NCBI Taxonomy" id="3064282"/>
    <lineage>
        <taxon>Bacteria</taxon>
        <taxon>Pseudomonadati</taxon>
        <taxon>Pseudomonadota</taxon>
        <taxon>Alphaproteobacteria</taxon>
        <taxon>Rhodospirillales</taxon>
        <taxon>Dongiaceae</taxon>
        <taxon>Dongia</taxon>
    </lineage>
</organism>
<accession>A0ABU0YIU8</accession>
<evidence type="ECO:0000256" key="5">
    <source>
        <dbReference type="ARBA" id="ARBA00023070"/>
    </source>
</evidence>
<dbReference type="GO" id="GO:0016491">
    <property type="term" value="F:oxidoreductase activity"/>
    <property type="evidence" value="ECO:0007669"/>
    <property type="project" value="UniProtKB-KW"/>
</dbReference>
<dbReference type="RefSeq" id="WP_379954397.1">
    <property type="nucleotide sequence ID" value="NZ_JAUYVI010000002.1"/>
</dbReference>
<sequence length="419" mass="45152">MQNKSDVDLIIVGAGAAGLAAAKAAQARGLSFHLIEASHRIGGRAYTEEIAPGIPFDLGCHWMHSASLNPFVAIADRFGFHYRRDGQWSMNVFADSHWIDGSERAELLGLMEANHEAMKAAAKRGEDIAVSEVIDLEHRWAALHAYWFSLGTSHDVDEVSTVDAVAYNDTEENWPLRDGFGALVARWAADVPVTLNAAVQRVRWSAKGVAVETTKGTVTGRRLLLTVSTNVLAADRIQFDPPLPDWKRAAVNDLPLGVHNRIGIHLTHNPFGPDTPISGALMTGEDVPMSVQFRPFGLDYVVGVTGGRFGAWLERAGQAASVDYLTERLVAAFGGDIRKALSSRTIVTAWAGDPWTLGSYSAAVPGAGHQRRELARPVDDVLFFAGEACSQQFAATCHGAYLTGMAAVEAMAPKESVRA</sequence>
<name>A0ABU0YIU8_9PROT</name>
<keyword evidence="8" id="KW-0560">Oxidoreductase</keyword>
<evidence type="ECO:0000313" key="9">
    <source>
        <dbReference type="Proteomes" id="UP001230156"/>
    </source>
</evidence>
<keyword evidence="5" id="KW-0073">Auxin biosynthesis</keyword>
<comment type="pathway">
    <text evidence="1">Plant hormone metabolism; auxin biosynthesis.</text>
</comment>
<dbReference type="EC" id="1.13.12.3" evidence="3"/>
<evidence type="ECO:0000256" key="1">
    <source>
        <dbReference type="ARBA" id="ARBA00004814"/>
    </source>
</evidence>
<dbReference type="PANTHER" id="PTHR10742:SF410">
    <property type="entry name" value="LYSINE-SPECIFIC HISTONE DEMETHYLASE 2"/>
    <property type="match status" value="1"/>
</dbReference>
<reference evidence="9" key="1">
    <citation type="submission" date="2023-08" db="EMBL/GenBank/DDBJ databases">
        <title>Rhodospirillaceae gen. nov., a novel taxon isolated from the Yangtze River Yuezi River estuary sludge.</title>
        <authorList>
            <person name="Ruan L."/>
        </authorList>
    </citation>
    <scope>NUCLEOTIDE SEQUENCE [LARGE SCALE GENOMIC DNA]</scope>
    <source>
        <strain evidence="9">R-7</strain>
    </source>
</reference>
<dbReference type="Proteomes" id="UP001230156">
    <property type="component" value="Unassembled WGS sequence"/>
</dbReference>
<dbReference type="PANTHER" id="PTHR10742">
    <property type="entry name" value="FLAVIN MONOAMINE OXIDASE"/>
    <property type="match status" value="1"/>
</dbReference>
<dbReference type="InterPro" id="IPR036188">
    <property type="entry name" value="FAD/NAD-bd_sf"/>
</dbReference>
<evidence type="ECO:0000259" key="7">
    <source>
        <dbReference type="Pfam" id="PF01593"/>
    </source>
</evidence>
<dbReference type="Pfam" id="PF13450">
    <property type="entry name" value="NAD_binding_8"/>
    <property type="match status" value="1"/>
</dbReference>
<keyword evidence="9" id="KW-1185">Reference proteome</keyword>
<evidence type="ECO:0000313" key="8">
    <source>
        <dbReference type="EMBL" id="MDQ7246986.1"/>
    </source>
</evidence>
<dbReference type="EMBL" id="JAUYVI010000002">
    <property type="protein sequence ID" value="MDQ7246986.1"/>
    <property type="molecule type" value="Genomic_DNA"/>
</dbReference>